<dbReference type="InterPro" id="IPR001732">
    <property type="entry name" value="UDP-Glc/GDP-Man_DH_N"/>
</dbReference>
<dbReference type="InterPro" id="IPR008927">
    <property type="entry name" value="6-PGluconate_DH-like_C_sf"/>
</dbReference>
<evidence type="ECO:0000256" key="3">
    <source>
        <dbReference type="ARBA" id="ARBA00023027"/>
    </source>
</evidence>
<dbReference type="SMART" id="SM00984">
    <property type="entry name" value="UDPG_MGDP_dh_C"/>
    <property type="match status" value="1"/>
</dbReference>
<organism evidence="6 7">
    <name type="scientific">Aquibacillus salsiterrae</name>
    <dbReference type="NCBI Taxonomy" id="2950439"/>
    <lineage>
        <taxon>Bacteria</taxon>
        <taxon>Bacillati</taxon>
        <taxon>Bacillota</taxon>
        <taxon>Bacilli</taxon>
        <taxon>Bacillales</taxon>
        <taxon>Bacillaceae</taxon>
        <taxon>Aquibacillus</taxon>
    </lineage>
</organism>
<keyword evidence="7" id="KW-1185">Reference proteome</keyword>
<protein>
    <submittedName>
        <fullName evidence="6">Nucleotide sugar dehydrogenase</fullName>
    </submittedName>
</protein>
<evidence type="ECO:0000256" key="4">
    <source>
        <dbReference type="PIRNR" id="PIRNR000124"/>
    </source>
</evidence>
<sequence length="424" mass="47403">MEKICVIGLGYIGLPTSIMFAKHGFQVHGMDVNETVIDKLQKQQLHIEEPGLQEALDEVVAAGKLTFSTAPIEADVFIIAVPSPITKEKTANLDYVRAGTESIVPFVKNGNLVILESTVPPRTVEDVMMPVLEKTGLDLHEDIYIAHSPERVIPGKIFQELEENDRIVGGINQKSSELTRKLYKSFVKGEIHLTDATTAEMVKVIENTYRDVNIAFANELAKISEKIGVNAWEAIKLANYHPRVNIHQPGPGVGGHCIAVDPWFLAELQPTIANMITLARNTNDDMPAYTVDRIAAIAEEHNLIRPKVALLGLSFKGNVDDMRESPSLTIMEHLNKKKIDYNVFDPYIKDIRVPNQVLTLDEVTKDADIIVILTDHKVFKTYEPSDIKQNMRANIVFDTKNCIGEQAWREAGFDYIRLGDAKNR</sequence>
<dbReference type="PIRSF" id="PIRSF000124">
    <property type="entry name" value="UDPglc_GDPman_dh"/>
    <property type="match status" value="1"/>
</dbReference>
<dbReference type="GO" id="GO:0000271">
    <property type="term" value="P:polysaccharide biosynthetic process"/>
    <property type="evidence" value="ECO:0007669"/>
    <property type="project" value="InterPro"/>
</dbReference>
<dbReference type="SUPFAM" id="SSF51735">
    <property type="entry name" value="NAD(P)-binding Rossmann-fold domains"/>
    <property type="match status" value="1"/>
</dbReference>
<dbReference type="Pfam" id="PF00984">
    <property type="entry name" value="UDPG_MGDP_dh"/>
    <property type="match status" value="1"/>
</dbReference>
<dbReference type="PIRSF" id="PIRSF500136">
    <property type="entry name" value="UDP_ManNAc_DH"/>
    <property type="match status" value="1"/>
</dbReference>
<dbReference type="InterPro" id="IPR014027">
    <property type="entry name" value="UDP-Glc/GDP-Man_DH_C"/>
</dbReference>
<dbReference type="GO" id="GO:0051287">
    <property type="term" value="F:NAD binding"/>
    <property type="evidence" value="ECO:0007669"/>
    <property type="project" value="InterPro"/>
</dbReference>
<dbReference type="InterPro" id="IPR028359">
    <property type="entry name" value="UDP_ManNAc/GlcNAc_DH"/>
</dbReference>
<dbReference type="Pfam" id="PF03720">
    <property type="entry name" value="UDPG_MGDP_dh_C"/>
    <property type="match status" value="1"/>
</dbReference>
<reference evidence="6" key="1">
    <citation type="submission" date="2022-06" db="EMBL/GenBank/DDBJ databases">
        <title>Aquibacillus sp. a new bacterium isolated from soil saline samples.</title>
        <authorList>
            <person name="Galisteo C."/>
            <person name="De La Haba R."/>
            <person name="Sanchez-Porro C."/>
            <person name="Ventosa A."/>
        </authorList>
    </citation>
    <scope>NUCLEOTIDE SEQUENCE</scope>
    <source>
        <strain evidence="6">3ASR75-54</strain>
    </source>
</reference>
<evidence type="ECO:0000259" key="5">
    <source>
        <dbReference type="SMART" id="SM00984"/>
    </source>
</evidence>
<dbReference type="GO" id="GO:0016628">
    <property type="term" value="F:oxidoreductase activity, acting on the CH-CH group of donors, NAD or NADP as acceptor"/>
    <property type="evidence" value="ECO:0007669"/>
    <property type="project" value="InterPro"/>
</dbReference>
<gene>
    <name evidence="6" type="ORF">NC799_07155</name>
</gene>
<keyword evidence="2" id="KW-0560">Oxidoreductase</keyword>
<dbReference type="InterPro" id="IPR036220">
    <property type="entry name" value="UDP-Glc/GDP-Man_DH_C_sf"/>
</dbReference>
<dbReference type="PANTHER" id="PTHR43491:SF2">
    <property type="entry name" value="UDP-N-ACETYL-D-MANNOSAMINE DEHYDROGENASE"/>
    <property type="match status" value="1"/>
</dbReference>
<dbReference type="PANTHER" id="PTHR43491">
    <property type="entry name" value="UDP-N-ACETYL-D-MANNOSAMINE DEHYDROGENASE"/>
    <property type="match status" value="1"/>
</dbReference>
<feature type="domain" description="UDP-glucose/GDP-mannose dehydrogenase C-terminal" evidence="5">
    <location>
        <begin position="309"/>
        <end position="405"/>
    </location>
</feature>
<evidence type="ECO:0000256" key="2">
    <source>
        <dbReference type="ARBA" id="ARBA00023002"/>
    </source>
</evidence>
<dbReference type="Proteomes" id="UP001145069">
    <property type="component" value="Unassembled WGS sequence"/>
</dbReference>
<dbReference type="GO" id="GO:0016616">
    <property type="term" value="F:oxidoreductase activity, acting on the CH-OH group of donors, NAD or NADP as acceptor"/>
    <property type="evidence" value="ECO:0007669"/>
    <property type="project" value="InterPro"/>
</dbReference>
<evidence type="ECO:0000313" key="7">
    <source>
        <dbReference type="Proteomes" id="UP001145069"/>
    </source>
</evidence>
<dbReference type="EMBL" id="JAMQKC010000004">
    <property type="protein sequence ID" value="MDC3416694.1"/>
    <property type="molecule type" value="Genomic_DNA"/>
</dbReference>
<comment type="caution">
    <text evidence="6">The sequence shown here is derived from an EMBL/GenBank/DDBJ whole genome shotgun (WGS) entry which is preliminary data.</text>
</comment>
<dbReference type="InterPro" id="IPR017476">
    <property type="entry name" value="UDP-Glc/GDP-Man"/>
</dbReference>
<dbReference type="InterPro" id="IPR036291">
    <property type="entry name" value="NAD(P)-bd_dom_sf"/>
</dbReference>
<proteinExistence type="inferred from homology"/>
<dbReference type="SUPFAM" id="SSF48179">
    <property type="entry name" value="6-phosphogluconate dehydrogenase C-terminal domain-like"/>
    <property type="match status" value="1"/>
</dbReference>
<dbReference type="Gene3D" id="3.40.50.720">
    <property type="entry name" value="NAD(P)-binding Rossmann-like Domain"/>
    <property type="match status" value="2"/>
</dbReference>
<dbReference type="Pfam" id="PF03721">
    <property type="entry name" value="UDPG_MGDP_dh_N"/>
    <property type="match status" value="1"/>
</dbReference>
<comment type="similarity">
    <text evidence="1 4">Belongs to the UDP-glucose/GDP-mannose dehydrogenase family.</text>
</comment>
<evidence type="ECO:0000313" key="6">
    <source>
        <dbReference type="EMBL" id="MDC3416694.1"/>
    </source>
</evidence>
<dbReference type="SUPFAM" id="SSF52413">
    <property type="entry name" value="UDP-glucose/GDP-mannose dehydrogenase C-terminal domain"/>
    <property type="match status" value="1"/>
</dbReference>
<name>A0A9X4AEK7_9BACI</name>
<accession>A0A9X4AEK7</accession>
<dbReference type="AlphaFoldDB" id="A0A9X4AEK7"/>
<dbReference type="InterPro" id="IPR014026">
    <property type="entry name" value="UDP-Glc/GDP-Man_DH_dimer"/>
</dbReference>
<dbReference type="RefSeq" id="WP_272445706.1">
    <property type="nucleotide sequence ID" value="NZ_JAMQKC010000004.1"/>
</dbReference>
<dbReference type="NCBIfam" id="TIGR03026">
    <property type="entry name" value="NDP-sugDHase"/>
    <property type="match status" value="1"/>
</dbReference>
<evidence type="ECO:0000256" key="1">
    <source>
        <dbReference type="ARBA" id="ARBA00006601"/>
    </source>
</evidence>
<keyword evidence="3" id="KW-0520">NAD</keyword>